<dbReference type="SMART" id="SM00109">
    <property type="entry name" value="C1"/>
    <property type="match status" value="1"/>
</dbReference>
<name>A0A8D9FK09_9HEMI</name>
<evidence type="ECO:0000256" key="5">
    <source>
        <dbReference type="ARBA" id="ARBA00029450"/>
    </source>
</evidence>
<dbReference type="InterPro" id="IPR025258">
    <property type="entry name" value="RH_dom"/>
</dbReference>
<evidence type="ECO:0000259" key="6">
    <source>
        <dbReference type="PROSITE" id="PS50081"/>
    </source>
</evidence>
<dbReference type="PANTHER" id="PTHR12326:SF3">
    <property type="entry name" value="DIFFERENTIALLY EXPRESSED IN FDCP 8 HOMOLOG"/>
    <property type="match status" value="1"/>
</dbReference>
<evidence type="ECO:0000256" key="1">
    <source>
        <dbReference type="ARBA" id="ARBA00022723"/>
    </source>
</evidence>
<dbReference type="Pfam" id="PF13901">
    <property type="entry name" value="RH_dom"/>
    <property type="match status" value="1"/>
</dbReference>
<dbReference type="EMBL" id="HBUF01681140">
    <property type="protein sequence ID" value="CAG6792359.1"/>
    <property type="molecule type" value="Transcribed_RNA"/>
</dbReference>
<feature type="domain" description="Phorbol-ester/DAG-type" evidence="6">
    <location>
        <begin position="128"/>
        <end position="186"/>
    </location>
</feature>
<dbReference type="SUPFAM" id="SSF48695">
    <property type="entry name" value="Multiheme cytochromes"/>
    <property type="match status" value="1"/>
</dbReference>
<dbReference type="PROSITE" id="PS50081">
    <property type="entry name" value="ZF_DAG_PE_2"/>
    <property type="match status" value="1"/>
</dbReference>
<keyword evidence="4" id="KW-0862">Zinc</keyword>
<keyword evidence="2" id="KW-0677">Repeat</keyword>
<protein>
    <submittedName>
        <fullName evidence="7">Differentially expressed in FDCP 8 homolog</fullName>
    </submittedName>
</protein>
<keyword evidence="3" id="KW-0863">Zinc-finger</keyword>
<sequence length="503" mass="57283">MVQNMSSLAQYIPSEDTTLSRVLQDKIATMSNTVSPSSSDGGISEDLSYEEVAPEGVHFEDIRNLNSKEDIEDAIAKFKEMILETEGCSNDRKWLVRSMIELRYKLELLKENENQSLQEQPNEIFHSGHNFLLTKFVASAKSSQLKTCDVCCGSVTLLGLLMPWYECSGCHYVVHIKCVSATRRTCVCVKAAEQPGYVLNICPEITLLEQKYKCVECRAPIIYNSSVLQSSSSSSLGSLACLSSVCETSDSDNDWANPRLCDYDGRHYCTSCHWQDTAIIPARVLHHWDFTRYPVCRSSFQLLNIMQRRPILDLTAINPSLFGFIEDLAKVKKYREDLLLMKPYLITCRVALEMNLLWGALEDRQTLAKYPSHVYSLRDLIHVKSGTLIPFLESVLSLFRQHIKYDCKVCFGRGFMCELCIGKTRIFPFDESVHLCDVCHAVYHKHCWLHKHVCTKCERINKRAQITTTTSEIESEQSDVPDQTDSKVELEEAVEMGEEILLE</sequence>
<evidence type="ECO:0000256" key="3">
    <source>
        <dbReference type="ARBA" id="ARBA00022771"/>
    </source>
</evidence>
<evidence type="ECO:0000313" key="7">
    <source>
        <dbReference type="EMBL" id="CAG6792359.1"/>
    </source>
</evidence>
<dbReference type="InterPro" id="IPR051366">
    <property type="entry name" value="DEF8"/>
</dbReference>
<dbReference type="GO" id="GO:0008270">
    <property type="term" value="F:zinc ion binding"/>
    <property type="evidence" value="ECO:0007669"/>
    <property type="project" value="UniProtKB-KW"/>
</dbReference>
<keyword evidence="1" id="KW-0479">Metal-binding</keyword>
<reference evidence="7" key="1">
    <citation type="submission" date="2021-05" db="EMBL/GenBank/DDBJ databases">
        <authorList>
            <person name="Alioto T."/>
            <person name="Alioto T."/>
            <person name="Gomez Garrido J."/>
        </authorList>
    </citation>
    <scope>NUCLEOTIDE SEQUENCE</scope>
</reference>
<organism evidence="7">
    <name type="scientific">Cacopsylla melanoneura</name>
    <dbReference type="NCBI Taxonomy" id="428564"/>
    <lineage>
        <taxon>Eukaryota</taxon>
        <taxon>Metazoa</taxon>
        <taxon>Ecdysozoa</taxon>
        <taxon>Arthropoda</taxon>
        <taxon>Hexapoda</taxon>
        <taxon>Insecta</taxon>
        <taxon>Pterygota</taxon>
        <taxon>Neoptera</taxon>
        <taxon>Paraneoptera</taxon>
        <taxon>Hemiptera</taxon>
        <taxon>Sternorrhyncha</taxon>
        <taxon>Psylloidea</taxon>
        <taxon>Psyllidae</taxon>
        <taxon>Psyllinae</taxon>
        <taxon>Cacopsylla</taxon>
    </lineage>
</organism>
<dbReference type="InterPro" id="IPR002219">
    <property type="entry name" value="PKC_DAG/PE"/>
</dbReference>
<comment type="similarity">
    <text evidence="5">Belongs to the DEF8 family.</text>
</comment>
<dbReference type="SMART" id="SM01175">
    <property type="entry name" value="DUF4206"/>
    <property type="match status" value="1"/>
</dbReference>
<accession>A0A8D9FK09</accession>
<evidence type="ECO:0000256" key="4">
    <source>
        <dbReference type="ARBA" id="ARBA00022833"/>
    </source>
</evidence>
<dbReference type="InterPro" id="IPR046349">
    <property type="entry name" value="C1-like_sf"/>
</dbReference>
<dbReference type="PANTHER" id="PTHR12326">
    <property type="entry name" value="PLECKSTRIN HOMOLOGY DOMAIN CONTAINING PROTEIN"/>
    <property type="match status" value="1"/>
</dbReference>
<proteinExistence type="inferred from homology"/>
<dbReference type="Gene3D" id="3.30.60.20">
    <property type="match status" value="1"/>
</dbReference>
<evidence type="ECO:0000256" key="2">
    <source>
        <dbReference type="ARBA" id="ARBA00022737"/>
    </source>
</evidence>
<dbReference type="AlphaFoldDB" id="A0A8D9FK09"/>
<dbReference type="SUPFAM" id="SSF57889">
    <property type="entry name" value="Cysteine-rich domain"/>
    <property type="match status" value="1"/>
</dbReference>
<dbReference type="InterPro" id="IPR036280">
    <property type="entry name" value="Multihaem_cyt_sf"/>
</dbReference>